<comment type="caution">
    <text evidence="2">The sequence shown here is derived from an EMBL/GenBank/DDBJ whole genome shotgun (WGS) entry which is preliminary data.</text>
</comment>
<evidence type="ECO:0000256" key="1">
    <source>
        <dbReference type="SAM" id="SignalP"/>
    </source>
</evidence>
<keyword evidence="3" id="KW-1185">Reference proteome</keyword>
<evidence type="ECO:0000313" key="3">
    <source>
        <dbReference type="Proteomes" id="UP000701801"/>
    </source>
</evidence>
<sequence length="196" mass="21965">MLSFNIYVAFAIFSTLVAGVPLPESQYRPSIHHVLEQRAPPEFVKASTESAKKIGNAALIPFMKRTPLEKAVIEIQKRYQKTKLQRLGSAFRKAGKAISRPIHRVGKSFRKTGKAIKKPFQKTPLQKVGDASEKAGKTIKKPFQKTPLQKVGDVFEKAEKTIKKPFKKTPLQKVGGAFERTGKAIKKTFQSRDVTF</sequence>
<reference evidence="2" key="1">
    <citation type="submission" date="2021-07" db="EMBL/GenBank/DDBJ databases">
        <authorList>
            <person name="Durling M."/>
        </authorList>
    </citation>
    <scope>NUCLEOTIDE SEQUENCE</scope>
</reference>
<accession>A0A9N9PYP4</accession>
<protein>
    <submittedName>
        <fullName evidence="2">Uncharacterized protein</fullName>
    </submittedName>
</protein>
<dbReference type="EMBL" id="CAJVRM010000059">
    <property type="protein sequence ID" value="CAG8973020.1"/>
    <property type="molecule type" value="Genomic_DNA"/>
</dbReference>
<feature type="signal peptide" evidence="1">
    <location>
        <begin position="1"/>
        <end position="19"/>
    </location>
</feature>
<name>A0A9N9PYP4_9HELO</name>
<evidence type="ECO:0000313" key="2">
    <source>
        <dbReference type="EMBL" id="CAG8973020.1"/>
    </source>
</evidence>
<keyword evidence="1" id="KW-0732">Signal</keyword>
<proteinExistence type="predicted"/>
<gene>
    <name evidence="2" type="ORF">HYALB_00007871</name>
</gene>
<dbReference type="AlphaFoldDB" id="A0A9N9PYP4"/>
<dbReference type="OrthoDB" id="10502542at2759"/>
<feature type="chain" id="PRO_5040124280" evidence="1">
    <location>
        <begin position="20"/>
        <end position="196"/>
    </location>
</feature>
<dbReference type="Proteomes" id="UP000701801">
    <property type="component" value="Unassembled WGS sequence"/>
</dbReference>
<organism evidence="2 3">
    <name type="scientific">Hymenoscyphus albidus</name>
    <dbReference type="NCBI Taxonomy" id="595503"/>
    <lineage>
        <taxon>Eukaryota</taxon>
        <taxon>Fungi</taxon>
        <taxon>Dikarya</taxon>
        <taxon>Ascomycota</taxon>
        <taxon>Pezizomycotina</taxon>
        <taxon>Leotiomycetes</taxon>
        <taxon>Helotiales</taxon>
        <taxon>Helotiaceae</taxon>
        <taxon>Hymenoscyphus</taxon>
    </lineage>
</organism>